<evidence type="ECO:0000313" key="2">
    <source>
        <dbReference type="Proteomes" id="UP000294739"/>
    </source>
</evidence>
<comment type="caution">
    <text evidence="1">The sequence shown here is derived from an EMBL/GenBank/DDBJ whole genome shotgun (WGS) entry which is preliminary data.</text>
</comment>
<evidence type="ECO:0000313" key="1">
    <source>
        <dbReference type="EMBL" id="TDE02831.1"/>
    </source>
</evidence>
<dbReference type="Proteomes" id="UP000294739">
    <property type="component" value="Unassembled WGS sequence"/>
</dbReference>
<dbReference type="RefSeq" id="WP_131898269.1">
    <property type="nucleotide sequence ID" value="NZ_SMKZ01000034.1"/>
</dbReference>
<keyword evidence="2" id="KW-1185">Reference proteome</keyword>
<dbReference type="AlphaFoldDB" id="A0A4R5CV16"/>
<dbReference type="OrthoDB" id="5196117at2"/>
<gene>
    <name evidence="1" type="ORF">E1269_21305</name>
</gene>
<dbReference type="EMBL" id="SMKZ01000034">
    <property type="protein sequence ID" value="TDE02831.1"/>
    <property type="molecule type" value="Genomic_DNA"/>
</dbReference>
<organism evidence="1 2">
    <name type="scientific">Jiangella asiatica</name>
    <dbReference type="NCBI Taxonomy" id="2530372"/>
    <lineage>
        <taxon>Bacteria</taxon>
        <taxon>Bacillati</taxon>
        <taxon>Actinomycetota</taxon>
        <taxon>Actinomycetes</taxon>
        <taxon>Jiangellales</taxon>
        <taxon>Jiangellaceae</taxon>
        <taxon>Jiangella</taxon>
    </lineage>
</organism>
<dbReference type="InParanoid" id="A0A4R5CV16"/>
<name>A0A4R5CV16_9ACTN</name>
<proteinExistence type="predicted"/>
<reference evidence="1 2" key="1">
    <citation type="submission" date="2019-03" db="EMBL/GenBank/DDBJ databases">
        <title>Draft genome sequences of novel Actinobacteria.</title>
        <authorList>
            <person name="Sahin N."/>
            <person name="Ay H."/>
            <person name="Saygin H."/>
        </authorList>
    </citation>
    <scope>NUCLEOTIDE SEQUENCE [LARGE SCALE GENOMIC DNA]</scope>
    <source>
        <strain evidence="1 2">5K138</strain>
    </source>
</reference>
<sequence length="89" mass="10089">MTTREVEWDDAEQDWMRALSQYRATLCPLCGRPIEVCTDPANEMRWRSGLPTRCHATTAVLQAQEGLGKKKKQSRHTGALLWSAELNTS</sequence>
<accession>A0A4R5CV16</accession>
<protein>
    <submittedName>
        <fullName evidence="1">Uncharacterized protein</fullName>
    </submittedName>
</protein>